<organism evidence="9 10">
    <name type="scientific">Janibacter alittae</name>
    <dbReference type="NCBI Taxonomy" id="3115209"/>
    <lineage>
        <taxon>Bacteria</taxon>
        <taxon>Bacillati</taxon>
        <taxon>Actinomycetota</taxon>
        <taxon>Actinomycetes</taxon>
        <taxon>Micrococcales</taxon>
        <taxon>Intrasporangiaceae</taxon>
        <taxon>Janibacter</taxon>
    </lineage>
</organism>
<dbReference type="InterPro" id="IPR011035">
    <property type="entry name" value="Ribosomal_bL25/Gln-tRNA_synth"/>
</dbReference>
<protein>
    <recommendedName>
        <fullName evidence="5">Large ribosomal subunit protein bL25</fullName>
    </recommendedName>
    <alternativeName>
        <fullName evidence="5">General stress protein CTC</fullName>
    </alternativeName>
</protein>
<comment type="similarity">
    <text evidence="5">Belongs to the bacterial ribosomal protein bL25 family. CTC subfamily.</text>
</comment>
<keyword evidence="2 5" id="KW-0694">RNA-binding</keyword>
<dbReference type="InterPro" id="IPR020057">
    <property type="entry name" value="Ribosomal_bL25_b-dom"/>
</dbReference>
<dbReference type="PANTHER" id="PTHR33284">
    <property type="entry name" value="RIBOSOMAL PROTEIN L25/GLN-TRNA SYNTHETASE, ANTI-CODON-BINDING DOMAIN-CONTAINING PROTEIN"/>
    <property type="match status" value="1"/>
</dbReference>
<evidence type="ECO:0000256" key="2">
    <source>
        <dbReference type="ARBA" id="ARBA00022884"/>
    </source>
</evidence>
<evidence type="ECO:0000256" key="6">
    <source>
        <dbReference type="SAM" id="MobiDB-lite"/>
    </source>
</evidence>
<dbReference type="InterPro" id="IPR029751">
    <property type="entry name" value="Ribosomal_L25_dom"/>
</dbReference>
<comment type="function">
    <text evidence="5">This is one of the proteins that binds to the 5S RNA in the ribosome where it forms part of the central protuberance.</text>
</comment>
<evidence type="ECO:0000313" key="10">
    <source>
        <dbReference type="Proteomes" id="UP001382727"/>
    </source>
</evidence>
<dbReference type="Proteomes" id="UP001382727">
    <property type="component" value="Chromosome"/>
</dbReference>
<sequence length="229" mass="24608">MAPKHDEIRLATDKRTEFGKGAARKLRRADKVPAVLYGHGEAPIHLALPFHDTFQALKNPNALLTIAVEGEDDQLALAKDIQRDPIKPIIEHVDLIMVKKGQKVVVEVPVQIEGEAAPETVVTLDAQTLEIEADPMTLPDNLVVSVEDEQVGTLIHASDLTMPAGVTLVSDPETLVVNITQQISEEALEAELAEAEEEAGVEHDEPETEAAAAADEAPAEGGEESSDKE</sequence>
<dbReference type="InterPro" id="IPR001021">
    <property type="entry name" value="Ribosomal_bL25_long"/>
</dbReference>
<evidence type="ECO:0000259" key="8">
    <source>
        <dbReference type="Pfam" id="PF14693"/>
    </source>
</evidence>
<gene>
    <name evidence="5" type="primary">rplY</name>
    <name evidence="5" type="synonym">ctc</name>
    <name evidence="9" type="ORF">V1351_12385</name>
</gene>
<evidence type="ECO:0000256" key="1">
    <source>
        <dbReference type="ARBA" id="ARBA00022730"/>
    </source>
</evidence>
<keyword evidence="1 5" id="KW-0699">rRNA-binding</keyword>
<feature type="region of interest" description="Disordered" evidence="6">
    <location>
        <begin position="190"/>
        <end position="229"/>
    </location>
</feature>
<evidence type="ECO:0000256" key="5">
    <source>
        <dbReference type="HAMAP-Rule" id="MF_01334"/>
    </source>
</evidence>
<feature type="compositionally biased region" description="Acidic residues" evidence="6">
    <location>
        <begin position="217"/>
        <end position="229"/>
    </location>
</feature>
<name>A0ABZ2MFE2_9MICO</name>
<dbReference type="EMBL" id="CP144913">
    <property type="protein sequence ID" value="WXB75742.1"/>
    <property type="molecule type" value="Genomic_DNA"/>
</dbReference>
<keyword evidence="10" id="KW-1185">Reference proteome</keyword>
<evidence type="ECO:0000259" key="7">
    <source>
        <dbReference type="Pfam" id="PF01386"/>
    </source>
</evidence>
<feature type="domain" description="Large ribosomal subunit protein bL25 beta" evidence="8">
    <location>
        <begin position="103"/>
        <end position="181"/>
    </location>
</feature>
<feature type="domain" description="Large ribosomal subunit protein bL25 L25" evidence="7">
    <location>
        <begin position="11"/>
        <end position="95"/>
    </location>
</feature>
<dbReference type="InterPro" id="IPR037121">
    <property type="entry name" value="Ribosomal_bL25_C"/>
</dbReference>
<evidence type="ECO:0000256" key="4">
    <source>
        <dbReference type="ARBA" id="ARBA00023274"/>
    </source>
</evidence>
<dbReference type="CDD" id="cd00495">
    <property type="entry name" value="Ribosomal_L25_TL5_CTC"/>
    <property type="match status" value="1"/>
</dbReference>
<dbReference type="InterPro" id="IPR020930">
    <property type="entry name" value="Ribosomal_uL5_bac-type"/>
</dbReference>
<dbReference type="SUPFAM" id="SSF50715">
    <property type="entry name" value="Ribosomal protein L25-like"/>
    <property type="match status" value="1"/>
</dbReference>
<dbReference type="RefSeq" id="WP_338748506.1">
    <property type="nucleotide sequence ID" value="NZ_CP144913.1"/>
</dbReference>
<accession>A0ABZ2MFE2</accession>
<keyword evidence="4 5" id="KW-0687">Ribonucleoprotein</keyword>
<dbReference type="InterPro" id="IPR020056">
    <property type="entry name" value="Rbsml_bL25/Gln-tRNA_synth_N"/>
</dbReference>
<dbReference type="Gene3D" id="2.170.120.20">
    <property type="entry name" value="Ribosomal protein L25, beta domain"/>
    <property type="match status" value="1"/>
</dbReference>
<dbReference type="Gene3D" id="2.40.240.10">
    <property type="entry name" value="Ribosomal Protein L25, Chain P"/>
    <property type="match status" value="1"/>
</dbReference>
<feature type="compositionally biased region" description="Acidic residues" evidence="6">
    <location>
        <begin position="190"/>
        <end position="208"/>
    </location>
</feature>
<dbReference type="Pfam" id="PF01386">
    <property type="entry name" value="Ribosomal_L25p"/>
    <property type="match status" value="1"/>
</dbReference>
<dbReference type="GO" id="GO:0005840">
    <property type="term" value="C:ribosome"/>
    <property type="evidence" value="ECO:0007669"/>
    <property type="project" value="UniProtKB-KW"/>
</dbReference>
<comment type="subunit">
    <text evidence="5">Part of the 50S ribosomal subunit; part of the 5S rRNA/L5/L18/L25 subcomplex. Contacts the 5S rRNA. Binds to the 5S rRNA independently of L5 and L18.</text>
</comment>
<dbReference type="HAMAP" id="MF_01334">
    <property type="entry name" value="Ribosomal_bL25_CTC"/>
    <property type="match status" value="1"/>
</dbReference>
<dbReference type="NCBIfam" id="NF004131">
    <property type="entry name" value="PRK05618.2-1"/>
    <property type="match status" value="1"/>
</dbReference>
<proteinExistence type="inferred from homology"/>
<keyword evidence="3 5" id="KW-0689">Ribosomal protein</keyword>
<evidence type="ECO:0000256" key="3">
    <source>
        <dbReference type="ARBA" id="ARBA00022980"/>
    </source>
</evidence>
<dbReference type="Pfam" id="PF14693">
    <property type="entry name" value="Ribosomal_TL5_C"/>
    <property type="match status" value="1"/>
</dbReference>
<dbReference type="NCBIfam" id="TIGR00731">
    <property type="entry name" value="bL25_bact_ctc"/>
    <property type="match status" value="1"/>
</dbReference>
<reference evidence="9 10" key="1">
    <citation type="submission" date="2024-02" db="EMBL/GenBank/DDBJ databases">
        <title>Janibacter sp. nov., isolated from gut of marine sandworm.</title>
        <authorList>
            <person name="Kim B."/>
            <person name="Jun M.O."/>
            <person name="Shin N.-R."/>
        </authorList>
    </citation>
    <scope>NUCLEOTIDE SEQUENCE [LARGE SCALE GENOMIC DNA]</scope>
    <source>
        <strain evidence="9 10">A1S7</strain>
    </source>
</reference>
<dbReference type="PANTHER" id="PTHR33284:SF1">
    <property type="entry name" value="RIBOSOMAL PROTEIN L25_GLN-TRNA SYNTHETASE, ANTI-CODON-BINDING DOMAIN-CONTAINING PROTEIN"/>
    <property type="match status" value="1"/>
</dbReference>
<evidence type="ECO:0000313" key="9">
    <source>
        <dbReference type="EMBL" id="WXB75742.1"/>
    </source>
</evidence>